<dbReference type="Proteomes" id="UP000735302">
    <property type="component" value="Unassembled WGS sequence"/>
</dbReference>
<dbReference type="EMBL" id="BLXT01000403">
    <property type="protein sequence ID" value="GFN76641.1"/>
    <property type="molecule type" value="Genomic_DNA"/>
</dbReference>
<name>A0AAV3Y3I4_9GAST</name>
<proteinExistence type="predicted"/>
<gene>
    <name evidence="1" type="ORF">PoB_000314700</name>
</gene>
<evidence type="ECO:0000313" key="1">
    <source>
        <dbReference type="EMBL" id="GFN76641.1"/>
    </source>
</evidence>
<reference evidence="1 2" key="1">
    <citation type="journal article" date="2021" name="Elife">
        <title>Chloroplast acquisition without the gene transfer in kleptoplastic sea slugs, Plakobranchus ocellatus.</title>
        <authorList>
            <person name="Maeda T."/>
            <person name="Takahashi S."/>
            <person name="Yoshida T."/>
            <person name="Shimamura S."/>
            <person name="Takaki Y."/>
            <person name="Nagai Y."/>
            <person name="Toyoda A."/>
            <person name="Suzuki Y."/>
            <person name="Arimoto A."/>
            <person name="Ishii H."/>
            <person name="Satoh N."/>
            <person name="Nishiyama T."/>
            <person name="Hasebe M."/>
            <person name="Maruyama T."/>
            <person name="Minagawa J."/>
            <person name="Obokata J."/>
            <person name="Shigenobu S."/>
        </authorList>
    </citation>
    <scope>NUCLEOTIDE SEQUENCE [LARGE SCALE GENOMIC DNA]</scope>
</reference>
<comment type="caution">
    <text evidence="1">The sequence shown here is derived from an EMBL/GenBank/DDBJ whole genome shotgun (WGS) entry which is preliminary data.</text>
</comment>
<organism evidence="1 2">
    <name type="scientific">Plakobranchus ocellatus</name>
    <dbReference type="NCBI Taxonomy" id="259542"/>
    <lineage>
        <taxon>Eukaryota</taxon>
        <taxon>Metazoa</taxon>
        <taxon>Spiralia</taxon>
        <taxon>Lophotrochozoa</taxon>
        <taxon>Mollusca</taxon>
        <taxon>Gastropoda</taxon>
        <taxon>Heterobranchia</taxon>
        <taxon>Euthyneura</taxon>
        <taxon>Panpulmonata</taxon>
        <taxon>Sacoglossa</taxon>
        <taxon>Placobranchoidea</taxon>
        <taxon>Plakobranchidae</taxon>
        <taxon>Plakobranchus</taxon>
    </lineage>
</organism>
<sequence>MRVKRYSNWTVDKMEGRKVGRYIGGWVDSVTGGVASGQRRPTGVRLDLLSSRNAVSTTKSNHSQIQCSLEAKGRSKRLKSAILLADRNCSALSTGALPCLTVEGNEELSRTI</sequence>
<protein>
    <submittedName>
        <fullName evidence="1">Uncharacterized protein</fullName>
    </submittedName>
</protein>
<accession>A0AAV3Y3I4</accession>
<keyword evidence="2" id="KW-1185">Reference proteome</keyword>
<dbReference type="AlphaFoldDB" id="A0AAV3Y3I4"/>
<evidence type="ECO:0000313" key="2">
    <source>
        <dbReference type="Proteomes" id="UP000735302"/>
    </source>
</evidence>